<evidence type="ECO:0000259" key="1">
    <source>
        <dbReference type="Pfam" id="PF00496"/>
    </source>
</evidence>
<dbReference type="InterPro" id="IPR030678">
    <property type="entry name" value="Peptide/Ni-bd"/>
</dbReference>
<dbReference type="InterPro" id="IPR039424">
    <property type="entry name" value="SBP_5"/>
</dbReference>
<reference evidence="2" key="1">
    <citation type="submission" date="2018-05" db="EMBL/GenBank/DDBJ databases">
        <authorList>
            <person name="Lanie J.A."/>
            <person name="Ng W.-L."/>
            <person name="Kazmierczak K.M."/>
            <person name="Andrzejewski T.M."/>
            <person name="Davidsen T.M."/>
            <person name="Wayne K.J."/>
            <person name="Tettelin H."/>
            <person name="Glass J.I."/>
            <person name="Rusch D."/>
            <person name="Podicherti R."/>
            <person name="Tsui H.-C.T."/>
            <person name="Winkler M.E."/>
        </authorList>
    </citation>
    <scope>NUCLEOTIDE SEQUENCE</scope>
</reference>
<proteinExistence type="predicted"/>
<dbReference type="Gene3D" id="3.40.190.10">
    <property type="entry name" value="Periplasmic binding protein-like II"/>
    <property type="match status" value="1"/>
</dbReference>
<accession>A0A381WAP5</accession>
<dbReference type="AlphaFoldDB" id="A0A381WAP5"/>
<dbReference type="Pfam" id="PF00496">
    <property type="entry name" value="SBP_bac_5"/>
    <property type="match status" value="1"/>
</dbReference>
<protein>
    <recommendedName>
        <fullName evidence="1">Solute-binding protein family 5 domain-containing protein</fullName>
    </recommendedName>
</protein>
<name>A0A381WAP5_9ZZZZ</name>
<dbReference type="InterPro" id="IPR000914">
    <property type="entry name" value="SBP_5_dom"/>
</dbReference>
<dbReference type="PIRSF" id="PIRSF002741">
    <property type="entry name" value="MppA"/>
    <property type="match status" value="1"/>
</dbReference>
<dbReference type="PANTHER" id="PTHR30290">
    <property type="entry name" value="PERIPLASMIC BINDING COMPONENT OF ABC TRANSPORTER"/>
    <property type="match status" value="1"/>
</dbReference>
<dbReference type="Gene3D" id="3.10.105.10">
    <property type="entry name" value="Dipeptide-binding Protein, Domain 3"/>
    <property type="match status" value="1"/>
</dbReference>
<feature type="domain" description="Solute-binding protein family 5" evidence="1">
    <location>
        <begin position="87"/>
        <end position="440"/>
    </location>
</feature>
<evidence type="ECO:0000313" key="2">
    <source>
        <dbReference type="EMBL" id="SVA49619.1"/>
    </source>
</evidence>
<sequence length="531" mass="58216">MMKNLFNNKSRLSKTAYGLATGLVLSLSVSGQSQAGSETNFLNVGIAASDAGRLDPHLSATTIDKAVFGWMFSGLVRFTPGTASPNTIEPDLAESWNSSKDGLEWTFNLRKGVQCHHNFGELTAADIVFSFARAANPKSSSFSSDFKVFDSVKALDPYTVKITLKNPIPSLLGLITNYHGGNIVCKKAVEEMGEDFLKRPIGTGPFMFGEYKPQQYLKLVANPKYFRGSPKLNGIMYTYIPSDSARDLAFQAGELDMIYGNQGQKWVERMQKLKGAVVHVMEPSEMSVMSLNTTVKPLSDIRVRKAIAMAVNRVEFMNFKGPDVTRAATSVVPQGYLGHADMSALMPKFDVEGAKKLLADAGYPNGVTINAIHTSLPGMLSTMEVFQAQLRRAGIKLELEVVEHATFHAQIRKDLSQVTHYAAARFPVADTYLTQFFHSDSTVGTKTAVTNFSHCSAGDAEIDAARVEHDGNKQKALWKTAQEKIVKEVCAIPIYENLQLWATKDNLDLGYNLVGSLTLGPPVTEKTNFKK</sequence>
<dbReference type="GO" id="GO:0015833">
    <property type="term" value="P:peptide transport"/>
    <property type="evidence" value="ECO:0007669"/>
    <property type="project" value="TreeGrafter"/>
</dbReference>
<dbReference type="GO" id="GO:1904680">
    <property type="term" value="F:peptide transmembrane transporter activity"/>
    <property type="evidence" value="ECO:0007669"/>
    <property type="project" value="TreeGrafter"/>
</dbReference>
<organism evidence="2">
    <name type="scientific">marine metagenome</name>
    <dbReference type="NCBI Taxonomy" id="408172"/>
    <lineage>
        <taxon>unclassified sequences</taxon>
        <taxon>metagenomes</taxon>
        <taxon>ecological metagenomes</taxon>
    </lineage>
</organism>
<dbReference type="GO" id="GO:0043190">
    <property type="term" value="C:ATP-binding cassette (ABC) transporter complex"/>
    <property type="evidence" value="ECO:0007669"/>
    <property type="project" value="InterPro"/>
</dbReference>
<gene>
    <name evidence="2" type="ORF">METZ01_LOCUS102473</name>
</gene>
<dbReference type="GO" id="GO:0042597">
    <property type="term" value="C:periplasmic space"/>
    <property type="evidence" value="ECO:0007669"/>
    <property type="project" value="UniProtKB-ARBA"/>
</dbReference>
<dbReference type="Gene3D" id="3.90.76.10">
    <property type="entry name" value="Dipeptide-binding Protein, Domain 1"/>
    <property type="match status" value="1"/>
</dbReference>
<dbReference type="EMBL" id="UINC01011220">
    <property type="protein sequence ID" value="SVA49619.1"/>
    <property type="molecule type" value="Genomic_DNA"/>
</dbReference>
<dbReference type="CDD" id="cd08508">
    <property type="entry name" value="PBP2_NikA_DppA_OppA_like_1"/>
    <property type="match status" value="1"/>
</dbReference>
<dbReference type="SUPFAM" id="SSF53850">
    <property type="entry name" value="Periplasmic binding protein-like II"/>
    <property type="match status" value="1"/>
</dbReference>